<feature type="domain" description="CCR4-NOT transcription complex subunit 1 HEAT repeat" evidence="1">
    <location>
        <begin position="208"/>
        <end position="356"/>
    </location>
</feature>
<dbReference type="GO" id="GO:0000932">
    <property type="term" value="C:P-body"/>
    <property type="evidence" value="ECO:0007669"/>
    <property type="project" value="TreeGrafter"/>
</dbReference>
<gene>
    <name evidence="2" type="ORF">MTR67_004805</name>
</gene>
<dbReference type="Pfam" id="PF16418">
    <property type="entry name" value="CNOT1_HEAT"/>
    <property type="match status" value="1"/>
</dbReference>
<dbReference type="GO" id="GO:0060090">
    <property type="term" value="F:molecular adaptor activity"/>
    <property type="evidence" value="ECO:0007669"/>
    <property type="project" value="TreeGrafter"/>
</dbReference>
<dbReference type="AlphaFoldDB" id="A0AAF0PWV4"/>
<proteinExistence type="predicted"/>
<dbReference type="PANTHER" id="PTHR13162">
    <property type="entry name" value="CCR4-NOT TRANSCRIPTION COMPLEX"/>
    <property type="match status" value="1"/>
</dbReference>
<dbReference type="InterPro" id="IPR040398">
    <property type="entry name" value="Not1"/>
</dbReference>
<evidence type="ECO:0000259" key="1">
    <source>
        <dbReference type="Pfam" id="PF16418"/>
    </source>
</evidence>
<keyword evidence="3" id="KW-1185">Reference proteome</keyword>
<dbReference type="GO" id="GO:0030015">
    <property type="term" value="C:CCR4-NOT core complex"/>
    <property type="evidence" value="ECO:0007669"/>
    <property type="project" value="InterPro"/>
</dbReference>
<protein>
    <recommendedName>
        <fullName evidence="1">CCR4-NOT transcription complex subunit 1 HEAT repeat domain-containing protein</fullName>
    </recommendedName>
</protein>
<dbReference type="GO" id="GO:0000288">
    <property type="term" value="P:nuclear-transcribed mRNA catabolic process, deadenylation-dependent decay"/>
    <property type="evidence" value="ECO:0007669"/>
    <property type="project" value="TreeGrafter"/>
</dbReference>
<name>A0AAF0PWV4_SOLVR</name>
<dbReference type="Proteomes" id="UP001234989">
    <property type="component" value="Chromosome 1"/>
</dbReference>
<dbReference type="EMBL" id="CP133612">
    <property type="protein sequence ID" value="WMV11420.1"/>
    <property type="molecule type" value="Genomic_DNA"/>
</dbReference>
<accession>A0AAF0PWV4</accession>
<organism evidence="2 3">
    <name type="scientific">Solanum verrucosum</name>
    <dbReference type="NCBI Taxonomy" id="315347"/>
    <lineage>
        <taxon>Eukaryota</taxon>
        <taxon>Viridiplantae</taxon>
        <taxon>Streptophyta</taxon>
        <taxon>Embryophyta</taxon>
        <taxon>Tracheophyta</taxon>
        <taxon>Spermatophyta</taxon>
        <taxon>Magnoliopsida</taxon>
        <taxon>eudicotyledons</taxon>
        <taxon>Gunneridae</taxon>
        <taxon>Pentapetalae</taxon>
        <taxon>asterids</taxon>
        <taxon>lamiids</taxon>
        <taxon>Solanales</taxon>
        <taxon>Solanaceae</taxon>
        <taxon>Solanoideae</taxon>
        <taxon>Solaneae</taxon>
        <taxon>Solanum</taxon>
    </lineage>
</organism>
<dbReference type="InterPro" id="IPR032194">
    <property type="entry name" value="CNOT1_HEAT"/>
</dbReference>
<sequence length="358" mass="39959">MQDNISQCQEILSLFLPLDEVTIARIVGVIVRTQSDDKSVHSKLLADLCGNNTSEDLSQMTEWDADTLIYATKQLAPELNWVTIMENLDHEGFYIPNEAAFYFLMSVYKHASQGHFPLRAICGSIWKNAEGQISLLKYAVSAPPEVFTFAHSGRQLSVLQAYVGVVNDHKVQIEHANHAWLCLDLLEVLCQLAERDHASSTASNLLQQEVSSAVIPILLQNADASGMIVHLWHVNPNILLRGLVDAMSTDPKIMSRFLAACQEIKFGITILSPILDMIPYPFGVRFAALASCKGLIDLEKWLSSNLNAYKDAFYEECIEFLKEVHLAAQVVTSNHFCSPNALRTIYLETSSTFLKVPF</sequence>
<dbReference type="PANTHER" id="PTHR13162:SF8">
    <property type="entry name" value="CCR4-NOT TRANSCRIPTION COMPLEX SUBUNIT 1"/>
    <property type="match status" value="1"/>
</dbReference>
<dbReference type="GO" id="GO:0017148">
    <property type="term" value="P:negative regulation of translation"/>
    <property type="evidence" value="ECO:0007669"/>
    <property type="project" value="InterPro"/>
</dbReference>
<evidence type="ECO:0000313" key="3">
    <source>
        <dbReference type="Proteomes" id="UP001234989"/>
    </source>
</evidence>
<evidence type="ECO:0000313" key="2">
    <source>
        <dbReference type="EMBL" id="WMV11420.1"/>
    </source>
</evidence>
<reference evidence="2" key="1">
    <citation type="submission" date="2023-08" db="EMBL/GenBank/DDBJ databases">
        <title>A de novo genome assembly of Solanum verrucosum Schlechtendal, a Mexican diploid species geographically isolated from the other diploid A-genome species in potato relatives.</title>
        <authorList>
            <person name="Hosaka K."/>
        </authorList>
    </citation>
    <scope>NUCLEOTIDE SEQUENCE</scope>
    <source>
        <tissue evidence="2">Young leaves</tissue>
    </source>
</reference>